<gene>
    <name evidence="2" type="ORF">NPRO_07270</name>
</gene>
<dbReference type="InterPro" id="IPR013087">
    <property type="entry name" value="Znf_C2H2_type"/>
</dbReference>
<organism evidence="2 3">
    <name type="scientific">Candidatus Nitrosymbiomonas proteolyticus</name>
    <dbReference type="NCBI Taxonomy" id="2608984"/>
    <lineage>
        <taxon>Bacteria</taxon>
        <taxon>Bacillati</taxon>
        <taxon>Armatimonadota</taxon>
        <taxon>Armatimonadota incertae sedis</taxon>
        <taxon>Candidatus Nitrosymbiomonas</taxon>
    </lineage>
</organism>
<dbReference type="AlphaFoldDB" id="A0A809RTQ7"/>
<dbReference type="GO" id="GO:0006950">
    <property type="term" value="P:response to stress"/>
    <property type="evidence" value="ECO:0007669"/>
    <property type="project" value="UniProtKB-ARBA"/>
</dbReference>
<reference evidence="2" key="1">
    <citation type="journal article" name="DNA Res.">
        <title>The physiological potential of anammox bacteria as revealed by their core genome structure.</title>
        <authorList>
            <person name="Okubo T."/>
            <person name="Toyoda A."/>
            <person name="Fukuhara K."/>
            <person name="Uchiyama I."/>
            <person name="Harigaya Y."/>
            <person name="Kuroiwa M."/>
            <person name="Suzuki T."/>
            <person name="Murakami Y."/>
            <person name="Suwa Y."/>
            <person name="Takami H."/>
        </authorList>
    </citation>
    <scope>NUCLEOTIDE SEQUENCE</scope>
    <source>
        <strain evidence="2">317325-2</strain>
    </source>
</reference>
<dbReference type="InterPro" id="IPR006640">
    <property type="entry name" value="SprT-like_domain"/>
</dbReference>
<dbReference type="Proteomes" id="UP000662873">
    <property type="component" value="Chromosome"/>
</dbReference>
<accession>A0A809RTQ7</accession>
<dbReference type="SMART" id="SM00731">
    <property type="entry name" value="SprT"/>
    <property type="match status" value="1"/>
</dbReference>
<protein>
    <submittedName>
        <fullName evidence="2">Protein SprT</fullName>
    </submittedName>
</protein>
<feature type="domain" description="C2H2-type" evidence="1">
    <location>
        <begin position="126"/>
        <end position="151"/>
    </location>
</feature>
<evidence type="ECO:0000259" key="1">
    <source>
        <dbReference type="PROSITE" id="PS50157"/>
    </source>
</evidence>
<dbReference type="Pfam" id="PF10263">
    <property type="entry name" value="SprT-like"/>
    <property type="match status" value="1"/>
</dbReference>
<name>A0A809RTQ7_9BACT</name>
<evidence type="ECO:0000313" key="3">
    <source>
        <dbReference type="Proteomes" id="UP000662873"/>
    </source>
</evidence>
<dbReference type="PROSITE" id="PS50157">
    <property type="entry name" value="ZINC_FINGER_C2H2_2"/>
    <property type="match status" value="1"/>
</dbReference>
<dbReference type="EMBL" id="AP021858">
    <property type="protein sequence ID" value="BBO23132.1"/>
    <property type="molecule type" value="Genomic_DNA"/>
</dbReference>
<dbReference type="KEGG" id="npy:NPRO_07270"/>
<evidence type="ECO:0000313" key="2">
    <source>
        <dbReference type="EMBL" id="BBO23132.1"/>
    </source>
</evidence>
<sequence>MATRVYPPPSEELGRYASELLAGLLVRFPLKRSPVLEWAPYRVTAGMAIYDPPGIRLSRLVLDDLQKVHDTLVHEFAHLLALERAGRAGRGHGPAWKLAMSDLGAEAKVHHDFGVRRNTSRSEVRYTCDKCGTHLRRKRRLPRNRKYLHVGCGGVVRFAGRYSANDAEGDA</sequence>
<proteinExistence type="predicted"/>